<organism evidence="2 3">
    <name type="scientific">Hymenobacter canadensis</name>
    <dbReference type="NCBI Taxonomy" id="2999067"/>
    <lineage>
        <taxon>Bacteria</taxon>
        <taxon>Pseudomonadati</taxon>
        <taxon>Bacteroidota</taxon>
        <taxon>Cytophagia</taxon>
        <taxon>Cytophagales</taxon>
        <taxon>Hymenobacteraceae</taxon>
        <taxon>Hymenobacter</taxon>
    </lineage>
</organism>
<gene>
    <name evidence="2" type="ORF">O3303_07910</name>
</gene>
<protein>
    <recommendedName>
        <fullName evidence="4">VPDSG-CTERM protein sorting domain-containing protein</fullName>
    </recommendedName>
</protein>
<keyword evidence="1" id="KW-0472">Membrane</keyword>
<evidence type="ECO:0000313" key="3">
    <source>
        <dbReference type="Proteomes" id="UP001211005"/>
    </source>
</evidence>
<dbReference type="EMBL" id="CP114767">
    <property type="protein sequence ID" value="WBA43482.1"/>
    <property type="molecule type" value="Genomic_DNA"/>
</dbReference>
<keyword evidence="3" id="KW-1185">Reference proteome</keyword>
<dbReference type="InterPro" id="IPR058207">
    <property type="entry name" value="PID_CTERM"/>
</dbReference>
<proteinExistence type="predicted"/>
<keyword evidence="1" id="KW-0812">Transmembrane</keyword>
<sequence length="71" mass="7231">MKILFSSLRFAFATAGIFLVAGGINLVQAQGPGSGGPVPEPTAVPIDGGASLLLAAGVGFGLKKLREHRKR</sequence>
<evidence type="ECO:0000256" key="1">
    <source>
        <dbReference type="SAM" id="Phobius"/>
    </source>
</evidence>
<dbReference type="Proteomes" id="UP001211005">
    <property type="component" value="Chromosome"/>
</dbReference>
<accession>A0ABY7LU75</accession>
<keyword evidence="1" id="KW-1133">Transmembrane helix</keyword>
<reference evidence="2 3" key="1">
    <citation type="submission" date="2022-12" db="EMBL/GenBank/DDBJ databases">
        <title>Hymenobacter canadensis sp. nov. isolated from lake water of the Cambridge Bay, Canada.</title>
        <authorList>
            <person name="Kim W.H."/>
            <person name="Lee Y.M."/>
        </authorList>
    </citation>
    <scope>NUCLEOTIDE SEQUENCE [LARGE SCALE GENOMIC DNA]</scope>
    <source>
        <strain evidence="2 3">PAMC 29467</strain>
    </source>
</reference>
<feature type="transmembrane region" description="Helical" evidence="1">
    <location>
        <begin position="45"/>
        <end position="62"/>
    </location>
</feature>
<evidence type="ECO:0008006" key="4">
    <source>
        <dbReference type="Google" id="ProtNLM"/>
    </source>
</evidence>
<evidence type="ECO:0000313" key="2">
    <source>
        <dbReference type="EMBL" id="WBA43482.1"/>
    </source>
</evidence>
<dbReference type="RefSeq" id="WP_269561520.1">
    <property type="nucleotide sequence ID" value="NZ_CP114767.1"/>
</dbReference>
<dbReference type="NCBIfam" id="NF046080">
    <property type="entry name" value="PID_CTERM"/>
    <property type="match status" value="1"/>
</dbReference>
<name>A0ABY7LU75_9BACT</name>